<comment type="caution">
    <text evidence="1">The sequence shown here is derived from an EMBL/GenBank/DDBJ whole genome shotgun (WGS) entry which is preliminary data.</text>
</comment>
<name>A0ABU6SEZ9_9FABA</name>
<sequence>MAQRSIEKIAADDRRVMYWLDNISHVAHNVSTEPVRCIISVRRQIAIDLHLRKYQRWHGLWASRVAQLFDVAESDDSGPFAVFLQWWFLAARRYLVPVGPYHHLPADDIPDSQLHIQSDLSCQMCRITDDRGGG</sequence>
<evidence type="ECO:0000313" key="2">
    <source>
        <dbReference type="Proteomes" id="UP001341840"/>
    </source>
</evidence>
<organism evidence="1 2">
    <name type="scientific">Stylosanthes scabra</name>
    <dbReference type="NCBI Taxonomy" id="79078"/>
    <lineage>
        <taxon>Eukaryota</taxon>
        <taxon>Viridiplantae</taxon>
        <taxon>Streptophyta</taxon>
        <taxon>Embryophyta</taxon>
        <taxon>Tracheophyta</taxon>
        <taxon>Spermatophyta</taxon>
        <taxon>Magnoliopsida</taxon>
        <taxon>eudicotyledons</taxon>
        <taxon>Gunneridae</taxon>
        <taxon>Pentapetalae</taxon>
        <taxon>rosids</taxon>
        <taxon>fabids</taxon>
        <taxon>Fabales</taxon>
        <taxon>Fabaceae</taxon>
        <taxon>Papilionoideae</taxon>
        <taxon>50 kb inversion clade</taxon>
        <taxon>dalbergioids sensu lato</taxon>
        <taxon>Dalbergieae</taxon>
        <taxon>Pterocarpus clade</taxon>
        <taxon>Stylosanthes</taxon>
    </lineage>
</organism>
<proteinExistence type="predicted"/>
<evidence type="ECO:0008006" key="3">
    <source>
        <dbReference type="Google" id="ProtNLM"/>
    </source>
</evidence>
<accession>A0ABU6SEZ9</accession>
<keyword evidence="2" id="KW-1185">Reference proteome</keyword>
<gene>
    <name evidence="1" type="ORF">PIB30_038298</name>
</gene>
<protein>
    <recommendedName>
        <fullName evidence="3">Aminotransferase-like plant mobile domain-containing protein</fullName>
    </recommendedName>
</protein>
<dbReference type="EMBL" id="JASCZI010060612">
    <property type="protein sequence ID" value="MED6134583.1"/>
    <property type="molecule type" value="Genomic_DNA"/>
</dbReference>
<evidence type="ECO:0000313" key="1">
    <source>
        <dbReference type="EMBL" id="MED6134583.1"/>
    </source>
</evidence>
<reference evidence="1 2" key="1">
    <citation type="journal article" date="2023" name="Plants (Basel)">
        <title>Bridging the Gap: Combining Genomics and Transcriptomics Approaches to Understand Stylosanthes scabra, an Orphan Legume from the Brazilian Caatinga.</title>
        <authorList>
            <person name="Ferreira-Neto J.R.C."/>
            <person name="da Silva M.D."/>
            <person name="Binneck E."/>
            <person name="de Melo N.F."/>
            <person name="da Silva R.H."/>
            <person name="de Melo A.L.T.M."/>
            <person name="Pandolfi V."/>
            <person name="Bustamante F.O."/>
            <person name="Brasileiro-Vidal A.C."/>
            <person name="Benko-Iseppon A.M."/>
        </authorList>
    </citation>
    <scope>NUCLEOTIDE SEQUENCE [LARGE SCALE GENOMIC DNA]</scope>
    <source>
        <tissue evidence="1">Leaves</tissue>
    </source>
</reference>
<dbReference type="Proteomes" id="UP001341840">
    <property type="component" value="Unassembled WGS sequence"/>
</dbReference>